<dbReference type="KEGG" id="mane:DP065_02225"/>
<keyword evidence="1" id="KW-1133">Transmembrane helix</keyword>
<dbReference type="Gene3D" id="1.10.8.730">
    <property type="match status" value="1"/>
</dbReference>
<dbReference type="SUPFAM" id="SSF52540">
    <property type="entry name" value="P-loop containing nucleoside triphosphate hydrolases"/>
    <property type="match status" value="1"/>
</dbReference>
<organism evidence="3 4">
    <name type="scientific">[Mycoplasma] anseris</name>
    <dbReference type="NCBI Taxonomy" id="92400"/>
    <lineage>
        <taxon>Bacteria</taxon>
        <taxon>Bacillati</taxon>
        <taxon>Mycoplasmatota</taxon>
        <taxon>Mycoplasmoidales</taxon>
        <taxon>Metamycoplasmataceae</taxon>
        <taxon>Metamycoplasma</taxon>
    </lineage>
</organism>
<accession>A0A2Z4NDC6</accession>
<dbReference type="InterPro" id="IPR051162">
    <property type="entry name" value="T4SS_component"/>
</dbReference>
<keyword evidence="4" id="KW-1185">Reference proteome</keyword>
<reference evidence="4" key="1">
    <citation type="submission" date="2018-06" db="EMBL/GenBank/DDBJ databases">
        <title>Complete genome sequences of Mycoplasma anatis, M. anseris and M. cloacale type strains.</title>
        <authorList>
            <person name="Grozner D."/>
            <person name="Forro B."/>
            <person name="Sulyok K.M."/>
            <person name="Marton S."/>
            <person name="Kreizinger Z."/>
            <person name="Banyai K."/>
            <person name="Gyuranecz M."/>
        </authorList>
    </citation>
    <scope>NUCLEOTIDE SEQUENCE [LARGE SCALE GENOMIC DNA]</scope>
    <source>
        <strain evidence="4">ATCC 49234</strain>
    </source>
</reference>
<feature type="domain" description="AAA+ ATPase" evidence="2">
    <location>
        <begin position="508"/>
        <end position="878"/>
    </location>
</feature>
<dbReference type="InterPro" id="IPR027417">
    <property type="entry name" value="P-loop_NTPase"/>
</dbReference>
<evidence type="ECO:0000256" key="1">
    <source>
        <dbReference type="SAM" id="Phobius"/>
    </source>
</evidence>
<evidence type="ECO:0000313" key="4">
    <source>
        <dbReference type="Proteomes" id="UP000250218"/>
    </source>
</evidence>
<dbReference type="Proteomes" id="UP000250218">
    <property type="component" value="Chromosome"/>
</dbReference>
<name>A0A2Z4NDC6_9BACT</name>
<dbReference type="RefSeq" id="WP_112702622.1">
    <property type="nucleotide sequence ID" value="NZ_CP030140.1"/>
</dbReference>
<feature type="transmembrane region" description="Helical" evidence="1">
    <location>
        <begin position="46"/>
        <end position="65"/>
    </location>
</feature>
<protein>
    <recommendedName>
        <fullName evidence="2">AAA+ ATPase domain-containing protein</fullName>
    </recommendedName>
</protein>
<sequence>MMLQTKRLSSKKYVLWKNFTYWDCIVLALILGLAIAFGFFTNKFKWSIQLAISAGFVISTAWILLNSKKHNCRLYMILFRIIKHHVGHKKYSSKTKSISTENLIPYADIIDNNIVINKSGDTAFSVIKIKGFNVFINTEADRQTEFNRLISILNTIEDKISIVKTSKSMDLEKNIQRIDKQLTTLDANQNEFKKFYLDLLKEDLSYLQNADNIDNYYLVVYGKNADDLKVKRERIYMYLSKTKFSPRHLNTKEIIELLNVIFKKAINQEDLDLFIKQLNWAKNKTIKLDKLLAPDSVEFYDKYLKVDKKYLSFQTFNEFASFNINEGWVQTLFNSPSTVIWNLNVLTNDLKEEITNKATTIVETNGEKSKSFFKRAKSMIEIEAIENLIFELNSTDNNLFKSNFFFINQANSLIDLHAIEQTNSVNGAEVKAIINPLWYNQKQGYNSACFTYTELIKDTIEITSKNVARGWGYISSELNDDIPFLLGFDNTTNAPLLLDIKKKDASRLYSNMIITGTPGAGKSTLIKKFLLNFLVFDEEVIILDPQREYYDLARLLNGNVIELGSGINTTINPLQLDLMFDENLSQSKQNHIMIAKNITKCKEFFKILLKLEDIDVRFLGDALTQLYTKWNFFDTTKDLTKLGNKDFPIIDDLIELLKNYQWNSQIEKEVYENSHKRLLILLISEFVSNQALKAMYNDYTNINFHSKLNIIDTYNISTTEKTAYSQAALYLILSFLNNRIANNYFKDPNGKNYIILVIDEAHKFIDPQNPLTLDFMYQTAKTIRKYRGVLIQGTQNFEDYNQDGITNKSKLILENTQYSITLHSNQLDIEAIKKLYENRTPLTEQELQFLTTAQVGQGLLSVDNETRFQLEVYYNELEKRILFRSGDLSHKTGE</sequence>
<dbReference type="PANTHER" id="PTHR30121">
    <property type="entry name" value="UNCHARACTERIZED PROTEIN YJGR-RELATED"/>
    <property type="match status" value="1"/>
</dbReference>
<feature type="transmembrane region" description="Helical" evidence="1">
    <location>
        <begin position="21"/>
        <end position="40"/>
    </location>
</feature>
<dbReference type="EMBL" id="CP030140">
    <property type="protein sequence ID" value="AWX69559.1"/>
    <property type="molecule type" value="Genomic_DNA"/>
</dbReference>
<proteinExistence type="predicted"/>
<dbReference type="Pfam" id="PF12846">
    <property type="entry name" value="AAA_10"/>
    <property type="match status" value="1"/>
</dbReference>
<dbReference type="SMART" id="SM00382">
    <property type="entry name" value="AAA"/>
    <property type="match status" value="1"/>
</dbReference>
<dbReference type="NCBIfam" id="NF045975">
    <property type="entry name" value="VirB4_plasma"/>
    <property type="match status" value="1"/>
</dbReference>
<dbReference type="InterPro" id="IPR003593">
    <property type="entry name" value="AAA+_ATPase"/>
</dbReference>
<evidence type="ECO:0000259" key="2">
    <source>
        <dbReference type="SMART" id="SM00382"/>
    </source>
</evidence>
<dbReference type="AlphaFoldDB" id="A0A2Z4NDC6"/>
<evidence type="ECO:0000313" key="3">
    <source>
        <dbReference type="EMBL" id="AWX69559.1"/>
    </source>
</evidence>
<dbReference type="PANTHER" id="PTHR30121:SF6">
    <property type="entry name" value="SLR6007 PROTEIN"/>
    <property type="match status" value="1"/>
</dbReference>
<dbReference type="Gene3D" id="3.40.50.300">
    <property type="entry name" value="P-loop containing nucleotide triphosphate hydrolases"/>
    <property type="match status" value="1"/>
</dbReference>
<keyword evidence="1" id="KW-0472">Membrane</keyword>
<gene>
    <name evidence="3" type="ORF">DP065_02225</name>
</gene>
<keyword evidence="1" id="KW-0812">Transmembrane</keyword>